<comment type="caution">
    <text evidence="1">The sequence shown here is derived from an EMBL/GenBank/DDBJ whole genome shotgun (WGS) entry which is preliminary data.</text>
</comment>
<name>A0AAU9QIE8_9VIBR</name>
<dbReference type="AlphaFoldDB" id="A0AAU9QIE8"/>
<proteinExistence type="predicted"/>
<protein>
    <submittedName>
        <fullName evidence="1">Uncharacterized protein</fullName>
    </submittedName>
</protein>
<accession>A0AAU9QIE8</accession>
<sequence>MGYGEHAFLALFMLNLFKSN</sequence>
<gene>
    <name evidence="1" type="ORF">THF1A12_130038</name>
</gene>
<dbReference type="Proteomes" id="UP001295462">
    <property type="component" value="Unassembled WGS sequence"/>
</dbReference>
<evidence type="ECO:0000313" key="1">
    <source>
        <dbReference type="EMBL" id="CAH1574867.1"/>
    </source>
</evidence>
<evidence type="ECO:0000313" key="2">
    <source>
        <dbReference type="Proteomes" id="UP001295462"/>
    </source>
</evidence>
<reference evidence="1" key="1">
    <citation type="submission" date="2022-01" db="EMBL/GenBank/DDBJ databases">
        <authorList>
            <person name="Lagorce A."/>
        </authorList>
    </citation>
    <scope>NUCLEOTIDE SEQUENCE</scope>
    <source>
        <strain evidence="1">Th15_F1_A12</strain>
    </source>
</reference>
<organism evidence="1 2">
    <name type="scientific">Vibrio jasicida</name>
    <dbReference type="NCBI Taxonomy" id="766224"/>
    <lineage>
        <taxon>Bacteria</taxon>
        <taxon>Pseudomonadati</taxon>
        <taxon>Pseudomonadota</taxon>
        <taxon>Gammaproteobacteria</taxon>
        <taxon>Vibrionales</taxon>
        <taxon>Vibrionaceae</taxon>
        <taxon>Vibrio</taxon>
    </lineage>
</organism>
<dbReference type="EMBL" id="CAKMUD010000035">
    <property type="protein sequence ID" value="CAH1574867.1"/>
    <property type="molecule type" value="Genomic_DNA"/>
</dbReference>